<evidence type="ECO:0000313" key="1">
    <source>
        <dbReference type="EMBL" id="CAF1924792.1"/>
    </source>
</evidence>
<dbReference type="Gramene" id="CDY37954">
    <property type="protein sequence ID" value="CDY37954"/>
    <property type="gene ID" value="GSBRNA2T00064984001"/>
</dbReference>
<gene>
    <name evidence="2" type="primary">BnaC05g08200D</name>
    <name evidence="1" type="ORF">DARMORV10_C05P09040.1</name>
    <name evidence="2" type="ORF">GSBRNA2T00064984001</name>
</gene>
<reference evidence="2" key="2">
    <citation type="submission" date="2014-06" db="EMBL/GenBank/DDBJ databases">
        <authorList>
            <person name="Genoscope - CEA"/>
        </authorList>
    </citation>
    <scope>NUCLEOTIDE SEQUENCE</scope>
</reference>
<dbReference type="AlphaFoldDB" id="A0A078HKU7"/>
<dbReference type="EMBL" id="HG994369">
    <property type="protein sequence ID" value="CAF1924792.1"/>
    <property type="molecule type" value="Genomic_DNA"/>
</dbReference>
<dbReference type="Proteomes" id="UP000028999">
    <property type="component" value="Unassembled WGS sequence"/>
</dbReference>
<accession>A0A078HKU7</accession>
<evidence type="ECO:0000313" key="2">
    <source>
        <dbReference type="EMBL" id="CDY37954.1"/>
    </source>
</evidence>
<dbReference type="EMBL" id="LK032413">
    <property type="protein sequence ID" value="CDY37954.1"/>
    <property type="molecule type" value="Genomic_DNA"/>
</dbReference>
<name>A0A078HKU7_BRANA</name>
<protein>
    <submittedName>
        <fullName evidence="1">(rape) hypothetical protein</fullName>
    </submittedName>
    <submittedName>
        <fullName evidence="2">BnaC05g08200D protein</fullName>
    </submittedName>
</protein>
<dbReference type="Proteomes" id="UP001295469">
    <property type="component" value="Chromosome C05"/>
</dbReference>
<organism evidence="2 3">
    <name type="scientific">Brassica napus</name>
    <name type="common">Rape</name>
    <dbReference type="NCBI Taxonomy" id="3708"/>
    <lineage>
        <taxon>Eukaryota</taxon>
        <taxon>Viridiplantae</taxon>
        <taxon>Streptophyta</taxon>
        <taxon>Embryophyta</taxon>
        <taxon>Tracheophyta</taxon>
        <taxon>Spermatophyta</taxon>
        <taxon>Magnoliopsida</taxon>
        <taxon>eudicotyledons</taxon>
        <taxon>Gunneridae</taxon>
        <taxon>Pentapetalae</taxon>
        <taxon>rosids</taxon>
        <taxon>malvids</taxon>
        <taxon>Brassicales</taxon>
        <taxon>Brassicaceae</taxon>
        <taxon>Brassiceae</taxon>
        <taxon>Brassica</taxon>
    </lineage>
</organism>
<keyword evidence="3" id="KW-1185">Reference proteome</keyword>
<evidence type="ECO:0000313" key="3">
    <source>
        <dbReference type="Proteomes" id="UP000028999"/>
    </source>
</evidence>
<sequence>MLTTIEPEEHLDAVIGADFPWAFYREHQTHPFSPINGEENDFSIIDLVKIMELCEDGRDSLNNGRVMKRKGKIEERKWRDCENIARTKKICGASFLSEILNQRVLLKKTI</sequence>
<dbReference type="PaxDb" id="3708-A0A078HKU7"/>
<reference evidence="1" key="3">
    <citation type="submission" date="2021-01" db="EMBL/GenBank/DDBJ databases">
        <authorList>
            <consortium name="Genoscope - CEA"/>
            <person name="William W."/>
        </authorList>
    </citation>
    <scope>NUCLEOTIDE SEQUENCE</scope>
</reference>
<proteinExistence type="predicted"/>
<reference evidence="2 3" key="1">
    <citation type="journal article" date="2014" name="Science">
        <title>Plant genetics. Early allopolyploid evolution in the post-Neolithic Brassica napus oilseed genome.</title>
        <authorList>
            <person name="Chalhoub B."/>
            <person name="Denoeud F."/>
            <person name="Liu S."/>
            <person name="Parkin I.A."/>
            <person name="Tang H."/>
            <person name="Wang X."/>
            <person name="Chiquet J."/>
            <person name="Belcram H."/>
            <person name="Tong C."/>
            <person name="Samans B."/>
            <person name="Correa M."/>
            <person name="Da Silva C."/>
            <person name="Just J."/>
            <person name="Falentin C."/>
            <person name="Koh C.S."/>
            <person name="Le Clainche I."/>
            <person name="Bernard M."/>
            <person name="Bento P."/>
            <person name="Noel B."/>
            <person name="Labadie K."/>
            <person name="Alberti A."/>
            <person name="Charles M."/>
            <person name="Arnaud D."/>
            <person name="Guo H."/>
            <person name="Daviaud C."/>
            <person name="Alamery S."/>
            <person name="Jabbari K."/>
            <person name="Zhao M."/>
            <person name="Edger P.P."/>
            <person name="Chelaifa H."/>
            <person name="Tack D."/>
            <person name="Lassalle G."/>
            <person name="Mestiri I."/>
            <person name="Schnel N."/>
            <person name="Le Paslier M.C."/>
            <person name="Fan G."/>
            <person name="Renault V."/>
            <person name="Bayer P.E."/>
            <person name="Golicz A.A."/>
            <person name="Manoli S."/>
            <person name="Lee T.H."/>
            <person name="Thi V.H."/>
            <person name="Chalabi S."/>
            <person name="Hu Q."/>
            <person name="Fan C."/>
            <person name="Tollenaere R."/>
            <person name="Lu Y."/>
            <person name="Battail C."/>
            <person name="Shen J."/>
            <person name="Sidebottom C.H."/>
            <person name="Wang X."/>
            <person name="Canaguier A."/>
            <person name="Chauveau A."/>
            <person name="Berard A."/>
            <person name="Deniot G."/>
            <person name="Guan M."/>
            <person name="Liu Z."/>
            <person name="Sun F."/>
            <person name="Lim Y.P."/>
            <person name="Lyons E."/>
            <person name="Town C.D."/>
            <person name="Bancroft I."/>
            <person name="Wang X."/>
            <person name="Meng J."/>
            <person name="Ma J."/>
            <person name="Pires J.C."/>
            <person name="King G.J."/>
            <person name="Brunel D."/>
            <person name="Delourme R."/>
            <person name="Renard M."/>
            <person name="Aury J.M."/>
            <person name="Adams K.L."/>
            <person name="Batley J."/>
            <person name="Snowdon R.J."/>
            <person name="Tost J."/>
            <person name="Edwards D."/>
            <person name="Zhou Y."/>
            <person name="Hua W."/>
            <person name="Sharpe A.G."/>
            <person name="Paterson A.H."/>
            <person name="Guan C."/>
            <person name="Wincker P."/>
        </authorList>
    </citation>
    <scope>NUCLEOTIDE SEQUENCE [LARGE SCALE GENOMIC DNA]</scope>
    <source>
        <strain evidence="3">cv. Darmor-bzh</strain>
    </source>
</reference>